<evidence type="ECO:0000313" key="2">
    <source>
        <dbReference type="Proteomes" id="UP001597182"/>
    </source>
</evidence>
<sequence length="128" mass="14310">MAEASDAVMAVVHVTAPAHLDPHAIAAELTRAINGNAKRPMTAELSVARDVRTPPRRRDRYRHGFVALLSFGDQEPPDELDRRVRKIACKALRRRFGHKMAAEVRTELTTAEIAAFWCSMRGTPRRPA</sequence>
<proteinExistence type="predicted"/>
<accession>A0ABW3VLG7</accession>
<protein>
    <submittedName>
        <fullName evidence="1">Uncharacterized protein</fullName>
    </submittedName>
</protein>
<gene>
    <name evidence="1" type="ORF">ACFQ34_21950</name>
</gene>
<organism evidence="1 2">
    <name type="scientific">Pseudonocardia benzenivorans</name>
    <dbReference type="NCBI Taxonomy" id="228005"/>
    <lineage>
        <taxon>Bacteria</taxon>
        <taxon>Bacillati</taxon>
        <taxon>Actinomycetota</taxon>
        <taxon>Actinomycetes</taxon>
        <taxon>Pseudonocardiales</taxon>
        <taxon>Pseudonocardiaceae</taxon>
        <taxon>Pseudonocardia</taxon>
    </lineage>
</organism>
<name>A0ABW3VLG7_9PSEU</name>
<dbReference type="EMBL" id="JBHTMB010000192">
    <property type="protein sequence ID" value="MFD1235966.1"/>
    <property type="molecule type" value="Genomic_DNA"/>
</dbReference>
<dbReference type="RefSeq" id="WP_346092040.1">
    <property type="nucleotide sequence ID" value="NZ_BAABKS010000050.1"/>
</dbReference>
<evidence type="ECO:0000313" key="1">
    <source>
        <dbReference type="EMBL" id="MFD1235966.1"/>
    </source>
</evidence>
<comment type="caution">
    <text evidence="1">The sequence shown here is derived from an EMBL/GenBank/DDBJ whole genome shotgun (WGS) entry which is preliminary data.</text>
</comment>
<reference evidence="2" key="1">
    <citation type="journal article" date="2019" name="Int. J. Syst. Evol. Microbiol.">
        <title>The Global Catalogue of Microorganisms (GCM) 10K type strain sequencing project: providing services to taxonomists for standard genome sequencing and annotation.</title>
        <authorList>
            <consortium name="The Broad Institute Genomics Platform"/>
            <consortium name="The Broad Institute Genome Sequencing Center for Infectious Disease"/>
            <person name="Wu L."/>
            <person name="Ma J."/>
        </authorList>
    </citation>
    <scope>NUCLEOTIDE SEQUENCE [LARGE SCALE GENOMIC DNA]</scope>
    <source>
        <strain evidence="2">CCUG 49018</strain>
    </source>
</reference>
<dbReference type="Proteomes" id="UP001597182">
    <property type="component" value="Unassembled WGS sequence"/>
</dbReference>
<keyword evidence="2" id="KW-1185">Reference proteome</keyword>